<dbReference type="AlphaFoldDB" id="A0A4Y2L427"/>
<protein>
    <submittedName>
        <fullName evidence="5">Actin-binding protein IPP</fullName>
    </submittedName>
</protein>
<sequence>MFWPPNSPDLNPMEHIWDVMERQLRAQTPPCPNISTLRDRCLDIWCNLSPVMYQKLVASQANCSCFEGQRMRNALMKCSAKKRKFYEDYSYIELDSSSDGVLRTEDGGKFNINRNLLARQCPFFKALFCGNFGDSKGIILKGIEAATLDSILVYLYTGTTHLNKENTTDILVALDHLLIDPLLQESRSFVLREMTPINCVPLFQDAWRIERLNILNSCHRFIVVHFQELESQYEEIGNIPFKALKKILKEQSLNVSDERTVWNVIVRWMQFDFPDRW</sequence>
<feature type="domain" description="BTB" evidence="4">
    <location>
        <begin position="98"/>
        <end position="164"/>
    </location>
</feature>
<keyword evidence="1" id="KW-0880">Kelch repeat</keyword>
<reference evidence="5 6" key="1">
    <citation type="journal article" date="2019" name="Sci. Rep.">
        <title>Orb-weaving spider Araneus ventricosus genome elucidates the spidroin gene catalogue.</title>
        <authorList>
            <person name="Kono N."/>
            <person name="Nakamura H."/>
            <person name="Ohtoshi R."/>
            <person name="Moran D.A.P."/>
            <person name="Shinohara A."/>
            <person name="Yoshida Y."/>
            <person name="Fujiwara M."/>
            <person name="Mori M."/>
            <person name="Tomita M."/>
            <person name="Arakawa K."/>
        </authorList>
    </citation>
    <scope>NUCLEOTIDE SEQUENCE [LARGE SCALE GENOMIC DNA]</scope>
</reference>
<evidence type="ECO:0000313" key="6">
    <source>
        <dbReference type="Proteomes" id="UP000499080"/>
    </source>
</evidence>
<dbReference type="InterPro" id="IPR000210">
    <property type="entry name" value="BTB/POZ_dom"/>
</dbReference>
<dbReference type="InterPro" id="IPR011705">
    <property type="entry name" value="BACK"/>
</dbReference>
<accession>A0A4Y2L427</accession>
<dbReference type="PANTHER" id="PTHR24412">
    <property type="entry name" value="KELCH PROTEIN"/>
    <property type="match status" value="1"/>
</dbReference>
<evidence type="ECO:0000259" key="4">
    <source>
        <dbReference type="PROSITE" id="PS50097"/>
    </source>
</evidence>
<dbReference type="Gene3D" id="1.25.40.420">
    <property type="match status" value="1"/>
</dbReference>
<organism evidence="5 6">
    <name type="scientific">Araneus ventricosus</name>
    <name type="common">Orbweaver spider</name>
    <name type="synonym">Epeira ventricosa</name>
    <dbReference type="NCBI Taxonomy" id="182803"/>
    <lineage>
        <taxon>Eukaryota</taxon>
        <taxon>Metazoa</taxon>
        <taxon>Ecdysozoa</taxon>
        <taxon>Arthropoda</taxon>
        <taxon>Chelicerata</taxon>
        <taxon>Arachnida</taxon>
        <taxon>Araneae</taxon>
        <taxon>Araneomorphae</taxon>
        <taxon>Entelegynae</taxon>
        <taxon>Araneoidea</taxon>
        <taxon>Araneidae</taxon>
        <taxon>Araneus</taxon>
    </lineage>
</organism>
<dbReference type="Gene3D" id="3.30.710.10">
    <property type="entry name" value="Potassium Channel Kv1.1, Chain A"/>
    <property type="match status" value="1"/>
</dbReference>
<keyword evidence="3" id="KW-0009">Actin-binding</keyword>
<dbReference type="InterPro" id="IPR036397">
    <property type="entry name" value="RNaseH_sf"/>
</dbReference>
<evidence type="ECO:0000256" key="2">
    <source>
        <dbReference type="ARBA" id="ARBA00022737"/>
    </source>
</evidence>
<evidence type="ECO:0000256" key="3">
    <source>
        <dbReference type="ARBA" id="ARBA00023203"/>
    </source>
</evidence>
<dbReference type="Gene3D" id="3.30.420.10">
    <property type="entry name" value="Ribonuclease H-like superfamily/Ribonuclease H"/>
    <property type="match status" value="1"/>
</dbReference>
<dbReference type="Pfam" id="PF07707">
    <property type="entry name" value="BACK"/>
    <property type="match status" value="1"/>
</dbReference>
<dbReference type="PROSITE" id="PS50097">
    <property type="entry name" value="BTB"/>
    <property type="match status" value="1"/>
</dbReference>
<dbReference type="EMBL" id="BGPR01005343">
    <property type="protein sequence ID" value="GBN09314.1"/>
    <property type="molecule type" value="Genomic_DNA"/>
</dbReference>
<dbReference type="SMART" id="SM00225">
    <property type="entry name" value="BTB"/>
    <property type="match status" value="1"/>
</dbReference>
<keyword evidence="2" id="KW-0677">Repeat</keyword>
<name>A0A4Y2L427_ARAVE</name>
<dbReference type="InterPro" id="IPR011333">
    <property type="entry name" value="SKP1/BTB/POZ_sf"/>
</dbReference>
<dbReference type="Pfam" id="PF00651">
    <property type="entry name" value="BTB"/>
    <property type="match status" value="1"/>
</dbReference>
<dbReference type="GO" id="GO:0003676">
    <property type="term" value="F:nucleic acid binding"/>
    <property type="evidence" value="ECO:0007669"/>
    <property type="project" value="InterPro"/>
</dbReference>
<dbReference type="SUPFAM" id="SSF54695">
    <property type="entry name" value="POZ domain"/>
    <property type="match status" value="1"/>
</dbReference>
<gene>
    <name evidence="5" type="primary">Ipp</name>
    <name evidence="5" type="ORF">AVEN_9151_1</name>
</gene>
<dbReference type="OrthoDB" id="6413564at2759"/>
<dbReference type="PANTHER" id="PTHR24412:SF489">
    <property type="entry name" value="RING FINGER DOMAIN AND KELCH REPEAT-CONTAINING PROTEIN DDB_G0271372"/>
    <property type="match status" value="1"/>
</dbReference>
<keyword evidence="6" id="KW-1185">Reference proteome</keyword>
<proteinExistence type="predicted"/>
<dbReference type="Proteomes" id="UP000499080">
    <property type="component" value="Unassembled WGS sequence"/>
</dbReference>
<evidence type="ECO:0000256" key="1">
    <source>
        <dbReference type="ARBA" id="ARBA00022441"/>
    </source>
</evidence>
<evidence type="ECO:0000313" key="5">
    <source>
        <dbReference type="EMBL" id="GBN09314.1"/>
    </source>
</evidence>
<comment type="caution">
    <text evidence="5">The sequence shown here is derived from an EMBL/GenBank/DDBJ whole genome shotgun (WGS) entry which is preliminary data.</text>
</comment>